<evidence type="ECO:0000313" key="3">
    <source>
        <dbReference type="WBParaSite" id="EVEC_0001352901-mRNA-1"/>
    </source>
</evidence>
<dbReference type="EMBL" id="UXUI01015788">
    <property type="protein sequence ID" value="VDD97911.1"/>
    <property type="molecule type" value="Genomic_DNA"/>
</dbReference>
<organism evidence="3">
    <name type="scientific">Enterobius vermicularis</name>
    <name type="common">Human pinworm</name>
    <dbReference type="NCBI Taxonomy" id="51028"/>
    <lineage>
        <taxon>Eukaryota</taxon>
        <taxon>Metazoa</taxon>
        <taxon>Ecdysozoa</taxon>
        <taxon>Nematoda</taxon>
        <taxon>Chromadorea</taxon>
        <taxon>Rhabditida</taxon>
        <taxon>Spirurina</taxon>
        <taxon>Oxyuridomorpha</taxon>
        <taxon>Oxyuroidea</taxon>
        <taxon>Oxyuridae</taxon>
        <taxon>Enterobius</taxon>
    </lineage>
</organism>
<dbReference type="WBParaSite" id="EVEC_0001352901-mRNA-1">
    <property type="protein sequence ID" value="EVEC_0001352901-mRNA-1"/>
    <property type="gene ID" value="EVEC_0001352901"/>
</dbReference>
<reference evidence="3" key="1">
    <citation type="submission" date="2017-02" db="UniProtKB">
        <authorList>
            <consortium name="WormBaseParasite"/>
        </authorList>
    </citation>
    <scope>IDENTIFICATION</scope>
</reference>
<name>A0A0N4VR67_ENTVE</name>
<evidence type="ECO:0000313" key="1">
    <source>
        <dbReference type="EMBL" id="VDD97911.1"/>
    </source>
</evidence>
<sequence>MDDLTENSVIVSKRFGFRMKPVSLVEKLRHTSAVWRFFSCFIAVDSDGQNLLNSSGKEVRIVRCSSSQCSNAEFKYNTNSTSQMISHIERMHPTSDVTQSFRILKRKRSYETDTVDSDEPETSVKRSTGRATFQDIDDAVLKFLVDCRIPLSATERQSCKDLFYLVAPEYQLPSQCEFLPLSVPLEINLVECAGLSVHISPVEASLCSAFED</sequence>
<keyword evidence="2" id="KW-1185">Reference proteome</keyword>
<dbReference type="Proteomes" id="UP000274131">
    <property type="component" value="Unassembled WGS sequence"/>
</dbReference>
<proteinExistence type="predicted"/>
<protein>
    <submittedName>
        <fullName evidence="3">BED-type domain-containing protein</fullName>
    </submittedName>
</protein>
<dbReference type="AlphaFoldDB" id="A0A0N4VR67"/>
<reference evidence="1 2" key="2">
    <citation type="submission" date="2018-10" db="EMBL/GenBank/DDBJ databases">
        <authorList>
            <consortium name="Pathogen Informatics"/>
        </authorList>
    </citation>
    <scope>NUCLEOTIDE SEQUENCE [LARGE SCALE GENOMIC DNA]</scope>
</reference>
<gene>
    <name evidence="1" type="ORF">EVEC_LOCUS12662</name>
</gene>
<evidence type="ECO:0000313" key="2">
    <source>
        <dbReference type="Proteomes" id="UP000274131"/>
    </source>
</evidence>
<accession>A0A0N4VR67</accession>